<sequence length="209" mass="23769">MANKILLSLQDLKPEYQKLWNSCEIRPDKLSSTQNIVAKITANRPRYEALVQKINVPWYFVAVIHNMECSLNFSKHLHNGDSLKKRTVNEPSGRPLADPINGWEVGYTWEESAIDALTIKELNRVKDWSLPAQLWQLEKYNGVGYRQYHPEVLTPYLWSGTNNYNKGKYVADGKWDANAVSAQIGVAALLKVLLKEANLNIQSDVANNT</sequence>
<proteinExistence type="predicted"/>
<reference evidence="1 2" key="1">
    <citation type="journal article" date="2021" name="Microorganisms">
        <title>Genome Evolution of Filamentous Cyanobacterium Nostoc Species: From Facultative Symbiosis to Free Living.</title>
        <authorList>
            <person name="Huo D."/>
            <person name="Li H."/>
            <person name="Cai F."/>
            <person name="Guo X."/>
            <person name="Qiao Z."/>
            <person name="Wang W."/>
            <person name="Yu G."/>
            <person name="Li R."/>
        </authorList>
    </citation>
    <scope>NUCLEOTIDE SEQUENCE [LARGE SCALE GENOMIC DNA]</scope>
    <source>
        <strain evidence="1 2">CHAB 5714</strain>
    </source>
</reference>
<dbReference type="RefSeq" id="WP_229488672.1">
    <property type="nucleotide sequence ID" value="NZ_JAIVFQ010000069.1"/>
</dbReference>
<evidence type="ECO:0000313" key="2">
    <source>
        <dbReference type="Proteomes" id="UP001199525"/>
    </source>
</evidence>
<gene>
    <name evidence="1" type="ORF">LC586_29110</name>
</gene>
<protein>
    <recommendedName>
        <fullName evidence="3">Lysozyme</fullName>
    </recommendedName>
</protein>
<dbReference type="EMBL" id="JAIVFQ010000069">
    <property type="protein sequence ID" value="MCC5603144.1"/>
    <property type="molecule type" value="Genomic_DNA"/>
</dbReference>
<accession>A0ABS8IG47</accession>
<dbReference type="Proteomes" id="UP001199525">
    <property type="component" value="Unassembled WGS sequence"/>
</dbReference>
<evidence type="ECO:0000313" key="1">
    <source>
        <dbReference type="EMBL" id="MCC5603144.1"/>
    </source>
</evidence>
<comment type="caution">
    <text evidence="1">The sequence shown here is derived from an EMBL/GenBank/DDBJ whole genome shotgun (WGS) entry which is preliminary data.</text>
</comment>
<name>A0ABS8IG47_9NOSO</name>
<organism evidence="1 2">
    <name type="scientific">Nostoc favosum CHAB5714</name>
    <dbReference type="NCBI Taxonomy" id="2780399"/>
    <lineage>
        <taxon>Bacteria</taxon>
        <taxon>Bacillati</taxon>
        <taxon>Cyanobacteriota</taxon>
        <taxon>Cyanophyceae</taxon>
        <taxon>Nostocales</taxon>
        <taxon>Nostocaceae</taxon>
        <taxon>Nostoc</taxon>
        <taxon>Nostoc favosum</taxon>
    </lineage>
</organism>
<evidence type="ECO:0008006" key="3">
    <source>
        <dbReference type="Google" id="ProtNLM"/>
    </source>
</evidence>
<keyword evidence="2" id="KW-1185">Reference proteome</keyword>